<keyword evidence="2" id="KW-1185">Reference proteome</keyword>
<organism evidence="1 2">
    <name type="scientific">Lindgomyces ingoldianus</name>
    <dbReference type="NCBI Taxonomy" id="673940"/>
    <lineage>
        <taxon>Eukaryota</taxon>
        <taxon>Fungi</taxon>
        <taxon>Dikarya</taxon>
        <taxon>Ascomycota</taxon>
        <taxon>Pezizomycotina</taxon>
        <taxon>Dothideomycetes</taxon>
        <taxon>Pleosporomycetidae</taxon>
        <taxon>Pleosporales</taxon>
        <taxon>Lindgomycetaceae</taxon>
        <taxon>Lindgomyces</taxon>
    </lineage>
</organism>
<evidence type="ECO:0000313" key="2">
    <source>
        <dbReference type="Proteomes" id="UP000799755"/>
    </source>
</evidence>
<evidence type="ECO:0000313" key="1">
    <source>
        <dbReference type="EMBL" id="KAF2473425.1"/>
    </source>
</evidence>
<sequence>MGYERSHIFPRLIGQPSSLQFLTHSSTRLVSLRFLRPVVSANFSRSIQLRELQVLQIFRCFDTSSKSIRLQSQLADRPLAPSAPSPLFASCSCVSYPSNLLPSYTWLQGPSWYSGSMFARTPYLAISTYLSNNSSTVSIPLASKFSEFYTSPPISSLAGFPKIPAFNVRSQNGLTTYTASISRYSYPGYVDNFVTIRMSPVEKVPDFTVFNLRLLGFNREKILLWRV</sequence>
<dbReference type="Proteomes" id="UP000799755">
    <property type="component" value="Unassembled WGS sequence"/>
</dbReference>
<comment type="caution">
    <text evidence="1">The sequence shown here is derived from an EMBL/GenBank/DDBJ whole genome shotgun (WGS) entry which is preliminary data.</text>
</comment>
<accession>A0ACB6R3S4</accession>
<dbReference type="EMBL" id="MU003500">
    <property type="protein sequence ID" value="KAF2473425.1"/>
    <property type="molecule type" value="Genomic_DNA"/>
</dbReference>
<proteinExistence type="predicted"/>
<gene>
    <name evidence="1" type="ORF">BDR25DRAFT_352840</name>
</gene>
<protein>
    <submittedName>
        <fullName evidence="1">Uncharacterized protein</fullName>
    </submittedName>
</protein>
<reference evidence="1" key="1">
    <citation type="journal article" date="2020" name="Stud. Mycol.">
        <title>101 Dothideomycetes genomes: a test case for predicting lifestyles and emergence of pathogens.</title>
        <authorList>
            <person name="Haridas S."/>
            <person name="Albert R."/>
            <person name="Binder M."/>
            <person name="Bloem J."/>
            <person name="Labutti K."/>
            <person name="Salamov A."/>
            <person name="Andreopoulos B."/>
            <person name="Baker S."/>
            <person name="Barry K."/>
            <person name="Bills G."/>
            <person name="Bluhm B."/>
            <person name="Cannon C."/>
            <person name="Castanera R."/>
            <person name="Culley D."/>
            <person name="Daum C."/>
            <person name="Ezra D."/>
            <person name="Gonzalez J."/>
            <person name="Henrissat B."/>
            <person name="Kuo A."/>
            <person name="Liang C."/>
            <person name="Lipzen A."/>
            <person name="Lutzoni F."/>
            <person name="Magnuson J."/>
            <person name="Mondo S."/>
            <person name="Nolan M."/>
            <person name="Ohm R."/>
            <person name="Pangilinan J."/>
            <person name="Park H.-J."/>
            <person name="Ramirez L."/>
            <person name="Alfaro M."/>
            <person name="Sun H."/>
            <person name="Tritt A."/>
            <person name="Yoshinaga Y."/>
            <person name="Zwiers L.-H."/>
            <person name="Turgeon B."/>
            <person name="Goodwin S."/>
            <person name="Spatafora J."/>
            <person name="Crous P."/>
            <person name="Grigoriev I."/>
        </authorList>
    </citation>
    <scope>NUCLEOTIDE SEQUENCE</scope>
    <source>
        <strain evidence="1">ATCC 200398</strain>
    </source>
</reference>
<name>A0ACB6R3S4_9PLEO</name>